<reference evidence="1 2" key="1">
    <citation type="submission" date="2019-05" db="EMBL/GenBank/DDBJ databases">
        <title>Emergence of the Ug99 lineage of the wheat stem rust pathogen through somatic hybridization.</title>
        <authorList>
            <person name="Li F."/>
            <person name="Upadhyaya N.M."/>
            <person name="Sperschneider J."/>
            <person name="Matny O."/>
            <person name="Nguyen-Phuc H."/>
            <person name="Mago R."/>
            <person name="Raley C."/>
            <person name="Miller M.E."/>
            <person name="Silverstein K.A.T."/>
            <person name="Henningsen E."/>
            <person name="Hirsch C.D."/>
            <person name="Visser B."/>
            <person name="Pretorius Z.A."/>
            <person name="Steffenson B.J."/>
            <person name="Schwessinger B."/>
            <person name="Dodds P.N."/>
            <person name="Figueroa M."/>
        </authorList>
    </citation>
    <scope>NUCLEOTIDE SEQUENCE [LARGE SCALE GENOMIC DNA]</scope>
    <source>
        <strain evidence="1">21-0</strain>
    </source>
</reference>
<gene>
    <name evidence="1" type="ORF">PGT21_035793</name>
</gene>
<dbReference type="Proteomes" id="UP000324748">
    <property type="component" value="Unassembled WGS sequence"/>
</dbReference>
<evidence type="ECO:0000313" key="1">
    <source>
        <dbReference type="EMBL" id="KAA1119884.1"/>
    </source>
</evidence>
<evidence type="ECO:0000313" key="2">
    <source>
        <dbReference type="Proteomes" id="UP000324748"/>
    </source>
</evidence>
<sequence length="67" mass="6845">MARLSELMCAVGHGDLKRDKGPVISDVQIAKDAKSATIALCFAKTAIGGDISASRSGNGPGENVSRT</sequence>
<organism evidence="1 2">
    <name type="scientific">Puccinia graminis f. sp. tritici</name>
    <dbReference type="NCBI Taxonomy" id="56615"/>
    <lineage>
        <taxon>Eukaryota</taxon>
        <taxon>Fungi</taxon>
        <taxon>Dikarya</taxon>
        <taxon>Basidiomycota</taxon>
        <taxon>Pucciniomycotina</taxon>
        <taxon>Pucciniomycetes</taxon>
        <taxon>Pucciniales</taxon>
        <taxon>Pucciniaceae</taxon>
        <taxon>Puccinia</taxon>
    </lineage>
</organism>
<accession>A0A5B0R4K6</accession>
<dbReference type="EMBL" id="VSWC01000001">
    <property type="protein sequence ID" value="KAA1119884.1"/>
    <property type="molecule type" value="Genomic_DNA"/>
</dbReference>
<keyword evidence="2" id="KW-1185">Reference proteome</keyword>
<dbReference type="AlphaFoldDB" id="A0A5B0R4K6"/>
<protein>
    <submittedName>
        <fullName evidence="1">Uncharacterized protein</fullName>
    </submittedName>
</protein>
<comment type="caution">
    <text evidence="1">The sequence shown here is derived from an EMBL/GenBank/DDBJ whole genome shotgun (WGS) entry which is preliminary data.</text>
</comment>
<name>A0A5B0R4K6_PUCGR</name>
<proteinExistence type="predicted"/>